<sequence length="66" mass="7247">MTLDDISDASHGERMAHFLHQTCGKTGSSPDLTPAEVDHAWRCATEEMLNEAHCMLRHLTGVTPSV</sequence>
<dbReference type="AlphaFoldDB" id="A0A4D8QC05"/>
<organism evidence="1 2">
    <name type="scientific">Azospirillum brasilense</name>
    <dbReference type="NCBI Taxonomy" id="192"/>
    <lineage>
        <taxon>Bacteria</taxon>
        <taxon>Pseudomonadati</taxon>
        <taxon>Pseudomonadota</taxon>
        <taxon>Alphaproteobacteria</taxon>
        <taxon>Rhodospirillales</taxon>
        <taxon>Azospirillaceae</taxon>
        <taxon>Azospirillum</taxon>
    </lineage>
</organism>
<keyword evidence="1" id="KW-0614">Plasmid</keyword>
<dbReference type="EMBL" id="CP032336">
    <property type="protein sequence ID" value="QCO07294.1"/>
    <property type="molecule type" value="Genomic_DNA"/>
</dbReference>
<reference evidence="1 2" key="1">
    <citation type="submission" date="2018-09" db="EMBL/GenBank/DDBJ databases">
        <title>Whole genome based analysis of evolution and adaptive divergence in Indian and Brazilian strains of Azospirillum brasilense.</title>
        <authorList>
            <person name="Singh C."/>
            <person name="Tripathi A.K."/>
        </authorList>
    </citation>
    <scope>NUCLEOTIDE SEQUENCE [LARGE SCALE GENOMIC DNA]</scope>
    <source>
        <strain evidence="1 2">MTCC4036</strain>
        <plasmid evidence="1 2">p6</plasmid>
    </source>
</reference>
<name>A0A4D8QC05_AZOBR</name>
<dbReference type="Proteomes" id="UP000298596">
    <property type="component" value="Plasmid p6"/>
</dbReference>
<proteinExistence type="predicted"/>
<gene>
    <name evidence="1" type="ORF">D3867_36040</name>
</gene>
<geneLocation type="plasmid" evidence="1 2">
    <name>p6</name>
</geneLocation>
<evidence type="ECO:0000313" key="1">
    <source>
        <dbReference type="EMBL" id="QCO07294.1"/>
    </source>
</evidence>
<protein>
    <submittedName>
        <fullName evidence="1">Uncharacterized protein</fullName>
    </submittedName>
</protein>
<accession>A0A4D8QC05</accession>
<evidence type="ECO:0000313" key="2">
    <source>
        <dbReference type="Proteomes" id="UP000298596"/>
    </source>
</evidence>